<protein>
    <submittedName>
        <fullName evidence="2">Uncharacterized protein</fullName>
    </submittedName>
</protein>
<evidence type="ECO:0000313" key="3">
    <source>
        <dbReference type="Proteomes" id="UP001419268"/>
    </source>
</evidence>
<reference evidence="2 3" key="1">
    <citation type="submission" date="2024-01" db="EMBL/GenBank/DDBJ databases">
        <title>Genome assemblies of Stephania.</title>
        <authorList>
            <person name="Yang L."/>
        </authorList>
    </citation>
    <scope>NUCLEOTIDE SEQUENCE [LARGE SCALE GENOMIC DNA]</scope>
    <source>
        <strain evidence="2">JXDWG</strain>
        <tissue evidence="2">Leaf</tissue>
    </source>
</reference>
<dbReference type="AlphaFoldDB" id="A0AAP0PMR9"/>
<proteinExistence type="predicted"/>
<organism evidence="2 3">
    <name type="scientific">Stephania cephalantha</name>
    <dbReference type="NCBI Taxonomy" id="152367"/>
    <lineage>
        <taxon>Eukaryota</taxon>
        <taxon>Viridiplantae</taxon>
        <taxon>Streptophyta</taxon>
        <taxon>Embryophyta</taxon>
        <taxon>Tracheophyta</taxon>
        <taxon>Spermatophyta</taxon>
        <taxon>Magnoliopsida</taxon>
        <taxon>Ranunculales</taxon>
        <taxon>Menispermaceae</taxon>
        <taxon>Menispermoideae</taxon>
        <taxon>Cissampelideae</taxon>
        <taxon>Stephania</taxon>
    </lineage>
</organism>
<keyword evidence="3" id="KW-1185">Reference proteome</keyword>
<comment type="caution">
    <text evidence="2">The sequence shown here is derived from an EMBL/GenBank/DDBJ whole genome shotgun (WGS) entry which is preliminary data.</text>
</comment>
<gene>
    <name evidence="2" type="ORF">Scep_006981</name>
</gene>
<feature type="region of interest" description="Disordered" evidence="1">
    <location>
        <begin position="141"/>
        <end position="168"/>
    </location>
</feature>
<dbReference type="EMBL" id="JBBNAG010000003">
    <property type="protein sequence ID" value="KAK9148224.1"/>
    <property type="molecule type" value="Genomic_DNA"/>
</dbReference>
<accession>A0AAP0PMR9</accession>
<evidence type="ECO:0000313" key="2">
    <source>
        <dbReference type="EMBL" id="KAK9148224.1"/>
    </source>
</evidence>
<dbReference type="Proteomes" id="UP001419268">
    <property type="component" value="Unassembled WGS sequence"/>
</dbReference>
<evidence type="ECO:0000256" key="1">
    <source>
        <dbReference type="SAM" id="MobiDB-lite"/>
    </source>
</evidence>
<name>A0AAP0PMR9_9MAGN</name>
<sequence length="168" mass="18865">MDAFFWEMKRRLDRSCGQGLVSGRPACSGCLQKECRPSLSSMQYRRSRPNEAEDGLNLYALFSPRSKTIDVNWATPRLIERVDSHRDQTQNLLVVSLSPPQGPRLIHGETRTLQLEPLQTVQRVSLLNNSKERDVEGIIGISRGSVSGEQSDGEDVHEEESKVPCAED</sequence>